<dbReference type="Ensembl" id="ENSPPYT00000023624.2">
    <property type="protein sequence ID" value="ENSPPYP00000022664.2"/>
    <property type="gene ID" value="ENSPPYG00000020252.2"/>
</dbReference>
<comment type="similarity">
    <text evidence="3 11">Belongs to the mitochondrial pyruvate carrier (MPC) (TC 2.A.105) family.</text>
</comment>
<dbReference type="KEGG" id="pon:100443375"/>
<proteinExistence type="inferred from homology"/>
<dbReference type="AlphaFoldDB" id="H2PVB7"/>
<comment type="catalytic activity">
    <reaction evidence="10">
        <text>pyruvate(out) + H(+)(out) = pyruvate(in) + H(+)(in)</text>
        <dbReference type="Rhea" id="RHEA:64720"/>
        <dbReference type="ChEBI" id="CHEBI:15361"/>
        <dbReference type="ChEBI" id="CHEBI:15378"/>
    </reaction>
</comment>
<keyword evidence="7 11" id="KW-1133">Transmembrane helix</keyword>
<evidence type="ECO:0000256" key="2">
    <source>
        <dbReference type="ARBA" id="ARBA00004448"/>
    </source>
</evidence>
<accession>H2PVB7</accession>
<evidence type="ECO:0000256" key="12">
    <source>
        <dbReference type="SAM" id="MobiDB-lite"/>
    </source>
</evidence>
<comment type="function">
    <text evidence="1 11">Mediates the uptake of pyruvate into mitochondria.</text>
</comment>
<evidence type="ECO:0000256" key="11">
    <source>
        <dbReference type="RuleBase" id="RU363100"/>
    </source>
</evidence>
<evidence type="ECO:0000256" key="5">
    <source>
        <dbReference type="ARBA" id="ARBA00022692"/>
    </source>
</evidence>
<dbReference type="GeneTree" id="ENSGT00940000163590"/>
<dbReference type="InterPro" id="IPR005336">
    <property type="entry name" value="MPC"/>
</dbReference>
<comment type="caution">
    <text evidence="11">Lacks conserved residue(s) required for the propagation of feature annotation.</text>
</comment>
<dbReference type="CTD" id="347411"/>
<keyword evidence="15" id="KW-1185">Reference proteome</keyword>
<feature type="compositionally biased region" description="Polar residues" evidence="12">
    <location>
        <begin position="130"/>
        <end position="140"/>
    </location>
</feature>
<evidence type="ECO:0000256" key="9">
    <source>
        <dbReference type="ARBA" id="ARBA00023136"/>
    </source>
</evidence>
<reference evidence="14" key="3">
    <citation type="submission" date="2025-05" db="UniProtKB">
        <authorList>
            <consortium name="Ensembl"/>
        </authorList>
    </citation>
    <scope>IDENTIFICATION</scope>
</reference>
<dbReference type="eggNOG" id="KOG1590">
    <property type="taxonomic scope" value="Eukaryota"/>
</dbReference>
<dbReference type="Pfam" id="PF03650">
    <property type="entry name" value="MPC"/>
    <property type="match status" value="1"/>
</dbReference>
<dbReference type="GeneID" id="100443375"/>
<dbReference type="EMBL" id="NDHI03003388">
    <property type="protein sequence ID" value="PNJ69681.1"/>
    <property type="molecule type" value="Genomic_DNA"/>
</dbReference>
<dbReference type="STRING" id="9601.ENSPPYP00000022664"/>
<dbReference type="OMA" id="LMACHCT"/>
<dbReference type="OrthoDB" id="1697690at2759"/>
<evidence type="ECO:0000256" key="8">
    <source>
        <dbReference type="ARBA" id="ARBA00023128"/>
    </source>
</evidence>
<feature type="transmembrane region" description="Helical" evidence="11">
    <location>
        <begin position="53"/>
        <end position="73"/>
    </location>
</feature>
<reference evidence="14 15" key="1">
    <citation type="submission" date="2008-02" db="EMBL/GenBank/DDBJ databases">
        <title>A 6x draft sequence assembly of the Pongo pygmaeus abelii genome.</title>
        <authorList>
            <person name="Wilson R.K."/>
            <person name="Mardis E."/>
        </authorList>
    </citation>
    <scope>NUCLEOTIDE SEQUENCE [LARGE SCALE GENOMIC DNA]</scope>
</reference>
<sequence>MARVAVLWRKMRDNFQSKEFREYVSSTHFWGPAFNWGLPLAAFKDMKASPEIISGRMTTALILYSAIFMRFAYLVQPRNLLLMACHCTNVMAQSVQASRYLLYYYGGGAEAKARDPQARDPLATAAAATSPGSQPPKQAS</sequence>
<keyword evidence="5 11" id="KW-0812">Transmembrane</keyword>
<keyword evidence="9 11" id="KW-0472">Membrane</keyword>
<dbReference type="GO" id="GO:0006850">
    <property type="term" value="P:pyruvate import into mitochondria"/>
    <property type="evidence" value="ECO:0007669"/>
    <property type="project" value="Ensembl"/>
</dbReference>
<dbReference type="GO" id="GO:0005743">
    <property type="term" value="C:mitochondrial inner membrane"/>
    <property type="evidence" value="ECO:0007669"/>
    <property type="project" value="UniProtKB-SubCell"/>
</dbReference>
<keyword evidence="6 11" id="KW-0999">Mitochondrion inner membrane</keyword>
<evidence type="ECO:0000313" key="13">
    <source>
        <dbReference type="EMBL" id="PNJ69681.1"/>
    </source>
</evidence>
<evidence type="ECO:0000256" key="10">
    <source>
        <dbReference type="ARBA" id="ARBA00047693"/>
    </source>
</evidence>
<keyword evidence="8 11" id="KW-0496">Mitochondrion</keyword>
<evidence type="ECO:0000256" key="4">
    <source>
        <dbReference type="ARBA" id="ARBA00022448"/>
    </source>
</evidence>
<dbReference type="Proteomes" id="UP000001595">
    <property type="component" value="Chromosome X"/>
</dbReference>
<dbReference type="HOGENOM" id="CLU_099502_3_2_1"/>
<protein>
    <recommendedName>
        <fullName evidence="11">Mitochondrial pyruvate carrier</fullName>
    </recommendedName>
</protein>
<feature type="region of interest" description="Disordered" evidence="12">
    <location>
        <begin position="111"/>
        <end position="140"/>
    </location>
</feature>
<dbReference type="RefSeq" id="XP_002831589.1">
    <property type="nucleotide sequence ID" value="XM_002831543.4"/>
</dbReference>
<evidence type="ECO:0000313" key="14">
    <source>
        <dbReference type="Ensembl" id="ENSPPYP00000022664.2"/>
    </source>
</evidence>
<reference evidence="13" key="2">
    <citation type="submission" date="2017-12" db="EMBL/GenBank/DDBJ databases">
        <title>High-resolution comparative analysis of great ape genomes.</title>
        <authorList>
            <person name="Pollen A."/>
            <person name="Hastie A."/>
            <person name="Hormozdiari F."/>
            <person name="Dougherty M."/>
            <person name="Liu R."/>
            <person name="Chaisson M."/>
            <person name="Hoppe E."/>
            <person name="Hill C."/>
            <person name="Pang A."/>
            <person name="Hillier L."/>
            <person name="Baker C."/>
            <person name="Armstrong J."/>
            <person name="Shendure J."/>
            <person name="Paten B."/>
            <person name="Wilson R."/>
            <person name="Chao H."/>
            <person name="Schneider V."/>
            <person name="Ventura M."/>
            <person name="Kronenberg Z."/>
            <person name="Murali S."/>
            <person name="Gordon D."/>
            <person name="Cantsilieris S."/>
            <person name="Munson K."/>
            <person name="Nelson B."/>
            <person name="Raja A."/>
            <person name="Underwood J."/>
            <person name="Diekhans M."/>
            <person name="Fiddes I."/>
            <person name="Haussler D."/>
            <person name="Eichler E."/>
        </authorList>
    </citation>
    <scope>NUCLEOTIDE SEQUENCE [LARGE SCALE GENOMIC DNA]</scope>
    <source>
        <strain evidence="13">Susie</strain>
    </source>
</reference>
<comment type="subcellular location">
    <subcellularLocation>
        <location evidence="2 11">Mitochondrion inner membrane</location>
        <topology evidence="2 11">Multi-pass membrane protein</topology>
    </subcellularLocation>
</comment>
<evidence type="ECO:0000256" key="6">
    <source>
        <dbReference type="ARBA" id="ARBA00022792"/>
    </source>
</evidence>
<evidence type="ECO:0000256" key="1">
    <source>
        <dbReference type="ARBA" id="ARBA00002429"/>
    </source>
</evidence>
<evidence type="ECO:0000256" key="3">
    <source>
        <dbReference type="ARBA" id="ARBA00006416"/>
    </source>
</evidence>
<evidence type="ECO:0000313" key="15">
    <source>
        <dbReference type="Proteomes" id="UP000001595"/>
    </source>
</evidence>
<organism evidence="14 15">
    <name type="scientific">Pongo abelii</name>
    <name type="common">Sumatran orangutan</name>
    <name type="synonym">Pongo pygmaeus abelii</name>
    <dbReference type="NCBI Taxonomy" id="9601"/>
    <lineage>
        <taxon>Eukaryota</taxon>
        <taxon>Metazoa</taxon>
        <taxon>Chordata</taxon>
        <taxon>Craniata</taxon>
        <taxon>Vertebrata</taxon>
        <taxon>Euteleostomi</taxon>
        <taxon>Mammalia</taxon>
        <taxon>Eutheria</taxon>
        <taxon>Euarchontoglires</taxon>
        <taxon>Primates</taxon>
        <taxon>Haplorrhini</taxon>
        <taxon>Catarrhini</taxon>
        <taxon>Hominidae</taxon>
        <taxon>Pongo</taxon>
    </lineage>
</organism>
<accession>A0A2J8WIT4</accession>
<name>H2PVB7_PONAB</name>
<keyword evidence="4 11" id="KW-0813">Transport</keyword>
<dbReference type="PANTHER" id="PTHR14154">
    <property type="entry name" value="UPF0041 BRAIN PROTEIN 44-RELATED"/>
    <property type="match status" value="1"/>
</dbReference>
<gene>
    <name evidence="14" type="primary">MPC1L</name>
    <name evidence="13" type="ORF">CR201_G0010322</name>
</gene>
<evidence type="ECO:0000256" key="7">
    <source>
        <dbReference type="ARBA" id="ARBA00022989"/>
    </source>
</evidence>